<name>A0A1H6BVM1_9HYPH</name>
<dbReference type="EMBL" id="FNUY01000008">
    <property type="protein sequence ID" value="SEG64713.1"/>
    <property type="molecule type" value="Genomic_DNA"/>
</dbReference>
<evidence type="ECO:0000313" key="2">
    <source>
        <dbReference type="Proteomes" id="UP000236743"/>
    </source>
</evidence>
<protein>
    <submittedName>
        <fullName evidence="1">Uncharacterized protein</fullName>
    </submittedName>
</protein>
<gene>
    <name evidence="1" type="ORF">SAMN04488115_108119</name>
</gene>
<keyword evidence="2" id="KW-1185">Reference proteome</keyword>
<dbReference type="RefSeq" id="WP_103874083.1">
    <property type="nucleotide sequence ID" value="NZ_FNUY01000008.1"/>
</dbReference>
<proteinExistence type="predicted"/>
<sequence>MTIITIKGVSLSANATANGFPLPKRTRLRDRIDFASSDEGHARRMERRDVRSAKRAFIYS</sequence>
<reference evidence="1 2" key="1">
    <citation type="submission" date="2016-10" db="EMBL/GenBank/DDBJ databases">
        <authorList>
            <person name="de Groot N.N."/>
        </authorList>
    </citation>
    <scope>NUCLEOTIDE SEQUENCE [LARGE SCALE GENOMIC DNA]</scope>
    <source>
        <strain evidence="1 2">DSM 26656</strain>
    </source>
</reference>
<organism evidence="1 2">
    <name type="scientific">Bosea lathyri</name>
    <dbReference type="NCBI Taxonomy" id="1036778"/>
    <lineage>
        <taxon>Bacteria</taxon>
        <taxon>Pseudomonadati</taxon>
        <taxon>Pseudomonadota</taxon>
        <taxon>Alphaproteobacteria</taxon>
        <taxon>Hyphomicrobiales</taxon>
        <taxon>Boseaceae</taxon>
        <taxon>Bosea</taxon>
    </lineage>
</organism>
<accession>A0A1H6BVM1</accession>
<dbReference type="Proteomes" id="UP000236743">
    <property type="component" value="Unassembled WGS sequence"/>
</dbReference>
<evidence type="ECO:0000313" key="1">
    <source>
        <dbReference type="EMBL" id="SEG64713.1"/>
    </source>
</evidence>
<dbReference type="AlphaFoldDB" id="A0A1H6BVM1"/>